<accession>A0A2T0UPR6</accession>
<keyword evidence="2" id="KW-1133">Transmembrane helix</keyword>
<evidence type="ECO:0000313" key="5">
    <source>
        <dbReference type="Proteomes" id="UP000238176"/>
    </source>
</evidence>
<comment type="caution">
    <text evidence="4">The sequence shown here is derived from an EMBL/GenBank/DDBJ whole genome shotgun (WGS) entry which is preliminary data.</text>
</comment>
<proteinExistence type="predicted"/>
<feature type="domain" description="DUF7144" evidence="3">
    <location>
        <begin position="15"/>
        <end position="126"/>
    </location>
</feature>
<keyword evidence="2" id="KW-0812">Transmembrane</keyword>
<evidence type="ECO:0000313" key="4">
    <source>
        <dbReference type="EMBL" id="PRY59911.1"/>
    </source>
</evidence>
<keyword evidence="5" id="KW-1185">Reference proteome</keyword>
<protein>
    <recommendedName>
        <fullName evidence="3">DUF7144 domain-containing protein</fullName>
    </recommendedName>
</protein>
<dbReference type="Proteomes" id="UP000238176">
    <property type="component" value="Unassembled WGS sequence"/>
</dbReference>
<feature type="region of interest" description="Disordered" evidence="1">
    <location>
        <begin position="141"/>
        <end position="190"/>
    </location>
</feature>
<sequence>MAQNNSRAAWAAGGTTLAACLMIMVGVWQVLMGLAAIAEDEIFVTTPNYMLQLDLTGWGWTHLIIGALAAVTGMFIFSGRAWARWIGIVLAVLSATAQFFWMPYQPLWAITVIAVDVFVIWSLAATSTAAEAEYDGYRAGEASDWSTKDTQPGEPFANPSRTMYDRQTEDAPTAQAESMTRPAQRPMDPE</sequence>
<organism evidence="4 5">
    <name type="scientific">Glycomyces artemisiae</name>
    <dbReference type="NCBI Taxonomy" id="1076443"/>
    <lineage>
        <taxon>Bacteria</taxon>
        <taxon>Bacillati</taxon>
        <taxon>Actinomycetota</taxon>
        <taxon>Actinomycetes</taxon>
        <taxon>Glycomycetales</taxon>
        <taxon>Glycomycetaceae</taxon>
        <taxon>Glycomyces</taxon>
    </lineage>
</organism>
<dbReference type="AlphaFoldDB" id="A0A2T0UPR6"/>
<feature type="transmembrane region" description="Helical" evidence="2">
    <location>
        <begin position="107"/>
        <end position="124"/>
    </location>
</feature>
<feature type="transmembrane region" description="Helical" evidence="2">
    <location>
        <begin position="58"/>
        <end position="77"/>
    </location>
</feature>
<feature type="transmembrane region" description="Helical" evidence="2">
    <location>
        <begin position="82"/>
        <end position="101"/>
    </location>
</feature>
<reference evidence="4 5" key="1">
    <citation type="submission" date="2018-03" db="EMBL/GenBank/DDBJ databases">
        <title>Genomic Encyclopedia of Type Strains, Phase III (KMG-III): the genomes of soil and plant-associated and newly described type strains.</title>
        <authorList>
            <person name="Whitman W."/>
        </authorList>
    </citation>
    <scope>NUCLEOTIDE SEQUENCE [LARGE SCALE GENOMIC DNA]</scope>
    <source>
        <strain evidence="4 5">CGMCC 4.7067</strain>
    </source>
</reference>
<evidence type="ECO:0000256" key="2">
    <source>
        <dbReference type="SAM" id="Phobius"/>
    </source>
</evidence>
<dbReference type="PROSITE" id="PS51257">
    <property type="entry name" value="PROKAR_LIPOPROTEIN"/>
    <property type="match status" value="1"/>
</dbReference>
<feature type="transmembrane region" description="Helical" evidence="2">
    <location>
        <begin position="12"/>
        <end position="38"/>
    </location>
</feature>
<evidence type="ECO:0000256" key="1">
    <source>
        <dbReference type="SAM" id="MobiDB-lite"/>
    </source>
</evidence>
<dbReference type="InterPro" id="IPR055568">
    <property type="entry name" value="DUF7144"/>
</dbReference>
<dbReference type="RefSeq" id="WP_425433439.1">
    <property type="nucleotide sequence ID" value="NZ_PVTJ01000003.1"/>
</dbReference>
<gene>
    <name evidence="4" type="ORF">B0I28_103385</name>
</gene>
<name>A0A2T0UPR6_9ACTN</name>
<keyword evidence="2" id="KW-0472">Membrane</keyword>
<evidence type="ECO:0000259" key="3">
    <source>
        <dbReference type="Pfam" id="PF23636"/>
    </source>
</evidence>
<dbReference type="EMBL" id="PVTJ01000003">
    <property type="protein sequence ID" value="PRY59911.1"/>
    <property type="molecule type" value="Genomic_DNA"/>
</dbReference>
<dbReference type="Pfam" id="PF23636">
    <property type="entry name" value="DUF7144"/>
    <property type="match status" value="1"/>
</dbReference>